<keyword evidence="3 6" id="KW-0489">Methyltransferase</keyword>
<dbReference type="PIRSF" id="PIRSF005917">
    <property type="entry name" value="MTase_YraL"/>
    <property type="match status" value="1"/>
</dbReference>
<dbReference type="PROSITE" id="PS01296">
    <property type="entry name" value="RSMI"/>
    <property type="match status" value="1"/>
</dbReference>
<feature type="domain" description="Tetrapyrrole methylase" evidence="7">
    <location>
        <begin position="1"/>
        <end position="201"/>
    </location>
</feature>
<reference evidence="8 9" key="1">
    <citation type="submission" date="2020-02" db="EMBL/GenBank/DDBJ databases">
        <title>Complete genome sequence of the novel Campylobacter species Candidatus Campylobacter infans.</title>
        <authorList>
            <person name="Duim B."/>
            <person name="Zomer A."/>
            <person name="van der Graaf L."/>
            <person name="Wagenaar J."/>
        </authorList>
    </citation>
    <scope>NUCLEOTIDE SEQUENCE [LARGE SCALE GENOMIC DNA]</scope>
    <source>
        <strain evidence="8 9">19S00001</strain>
    </source>
</reference>
<name>A0A7H9CLJ3_9BACT</name>
<dbReference type="InterPro" id="IPR008189">
    <property type="entry name" value="rRNA_ssu_MeTfrase_I"/>
</dbReference>
<evidence type="ECO:0000313" key="8">
    <source>
        <dbReference type="EMBL" id="QLI06078.1"/>
    </source>
</evidence>
<evidence type="ECO:0000313" key="9">
    <source>
        <dbReference type="Proteomes" id="UP000509414"/>
    </source>
</evidence>
<dbReference type="GO" id="GO:0070677">
    <property type="term" value="F:rRNA (cytosine-2'-O-)-methyltransferase activity"/>
    <property type="evidence" value="ECO:0007669"/>
    <property type="project" value="UniProtKB-UniRule"/>
</dbReference>
<dbReference type="AlphaFoldDB" id="A0A7H9CLJ3"/>
<dbReference type="Gene3D" id="3.30.950.10">
    <property type="entry name" value="Methyltransferase, Cobalt-precorrin-4 Transmethylase, Domain 2"/>
    <property type="match status" value="1"/>
</dbReference>
<dbReference type="Pfam" id="PF00590">
    <property type="entry name" value="TP_methylase"/>
    <property type="match status" value="1"/>
</dbReference>
<dbReference type="InterPro" id="IPR018063">
    <property type="entry name" value="SAM_MeTrfase_RsmI_CS"/>
</dbReference>
<evidence type="ECO:0000256" key="6">
    <source>
        <dbReference type="HAMAP-Rule" id="MF_01877"/>
    </source>
</evidence>
<dbReference type="InterPro" id="IPR000878">
    <property type="entry name" value="4pyrrol_Mease"/>
</dbReference>
<evidence type="ECO:0000256" key="4">
    <source>
        <dbReference type="ARBA" id="ARBA00022679"/>
    </source>
</evidence>
<evidence type="ECO:0000256" key="3">
    <source>
        <dbReference type="ARBA" id="ARBA00022603"/>
    </source>
</evidence>
<dbReference type="Gene3D" id="3.40.1010.10">
    <property type="entry name" value="Cobalt-precorrin-4 Transmethylase, Domain 1"/>
    <property type="match status" value="1"/>
</dbReference>
<keyword evidence="4 6" id="KW-0808">Transferase</keyword>
<comment type="function">
    <text evidence="6">Catalyzes the 2'-O-methylation of the ribose of cytidine 1402 (C1402) in 16S rRNA.</text>
</comment>
<organism evidence="8 9">
    <name type="scientific">Candidatus Campylobacter infans</name>
    <dbReference type="NCBI Taxonomy" id="2561898"/>
    <lineage>
        <taxon>Bacteria</taxon>
        <taxon>Pseudomonadati</taxon>
        <taxon>Campylobacterota</taxon>
        <taxon>Epsilonproteobacteria</taxon>
        <taxon>Campylobacterales</taxon>
        <taxon>Campylobacteraceae</taxon>
        <taxon>Campylobacter</taxon>
    </lineage>
</organism>
<proteinExistence type="inferred from homology"/>
<comment type="similarity">
    <text evidence="6">Belongs to the methyltransferase superfamily. RsmI family.</text>
</comment>
<dbReference type="HAMAP" id="MF_01877">
    <property type="entry name" value="16SrRNA_methyltr_I"/>
    <property type="match status" value="1"/>
</dbReference>
<dbReference type="SUPFAM" id="SSF53790">
    <property type="entry name" value="Tetrapyrrole methylase"/>
    <property type="match status" value="1"/>
</dbReference>
<dbReference type="InterPro" id="IPR014776">
    <property type="entry name" value="4pyrrole_Mease_sub2"/>
</dbReference>
<gene>
    <name evidence="6 8" type="primary">rsmI</name>
    <name evidence="8" type="ORF">CINF_1604</name>
</gene>
<dbReference type="PANTHER" id="PTHR46111">
    <property type="entry name" value="RIBOSOMAL RNA SMALL SUBUNIT METHYLTRANSFERASE I"/>
    <property type="match status" value="1"/>
</dbReference>
<keyword evidence="1 6" id="KW-0963">Cytoplasm</keyword>
<dbReference type="InterPro" id="IPR014777">
    <property type="entry name" value="4pyrrole_Mease_sub1"/>
</dbReference>
<keyword evidence="5 6" id="KW-0949">S-adenosyl-L-methionine</keyword>
<dbReference type="KEGG" id="cinf:CINF_1604"/>
<dbReference type="EC" id="2.1.1.198" evidence="6"/>
<dbReference type="NCBIfam" id="TIGR00096">
    <property type="entry name" value="16S rRNA (cytidine(1402)-2'-O)-methyltransferase"/>
    <property type="match status" value="1"/>
</dbReference>
<dbReference type="CDD" id="cd11648">
    <property type="entry name" value="RsmI"/>
    <property type="match status" value="1"/>
</dbReference>
<accession>A0A7H9CLJ3</accession>
<dbReference type="PANTHER" id="PTHR46111:SF1">
    <property type="entry name" value="RIBOSOMAL RNA SMALL SUBUNIT METHYLTRANSFERASE I"/>
    <property type="match status" value="1"/>
</dbReference>
<keyword evidence="9" id="KW-1185">Reference proteome</keyword>
<evidence type="ECO:0000256" key="2">
    <source>
        <dbReference type="ARBA" id="ARBA00022552"/>
    </source>
</evidence>
<evidence type="ECO:0000259" key="7">
    <source>
        <dbReference type="Pfam" id="PF00590"/>
    </source>
</evidence>
<protein>
    <recommendedName>
        <fullName evidence="6">Ribosomal RNA small subunit methyltransferase I</fullName>
        <ecNumber evidence="6">2.1.1.198</ecNumber>
    </recommendedName>
    <alternativeName>
        <fullName evidence="6">16S rRNA 2'-O-ribose C1402 methyltransferase</fullName>
    </alternativeName>
    <alternativeName>
        <fullName evidence="6">rRNA (cytidine-2'-O-)-methyltransferase RsmI</fullName>
    </alternativeName>
</protein>
<dbReference type="Proteomes" id="UP000509414">
    <property type="component" value="Chromosome"/>
</dbReference>
<sequence length="273" mass="30578">MLYFLPTPIGNLGDISARCLDILELANIVICEDTRVAKSLYNLLKISPKNKKFYCLNSHNSDEFCAKFTNLKEILNEQLCAYLSDAGMPGISDPGEFLVNFAKNNNIEYFVLPGANAALLAAVASGLIKKEFIFLGFLPNTGKEREIALQNALSLAYPAIIYESPKRILKLVENIANIDENREIFAIKEATKKFEKKFFGRAIEVFQILKNANLQGEWTLIIKNAKEQNTQNLSPKDILALDIAPKIKAKLLSKITGENAKKIYENLINKAKF</sequence>
<comment type="catalytic activity">
    <reaction evidence="6">
        <text>cytidine(1402) in 16S rRNA + S-adenosyl-L-methionine = 2'-O-methylcytidine(1402) in 16S rRNA + S-adenosyl-L-homocysteine + H(+)</text>
        <dbReference type="Rhea" id="RHEA:42924"/>
        <dbReference type="Rhea" id="RHEA-COMP:10285"/>
        <dbReference type="Rhea" id="RHEA-COMP:10286"/>
        <dbReference type="ChEBI" id="CHEBI:15378"/>
        <dbReference type="ChEBI" id="CHEBI:57856"/>
        <dbReference type="ChEBI" id="CHEBI:59789"/>
        <dbReference type="ChEBI" id="CHEBI:74495"/>
        <dbReference type="ChEBI" id="CHEBI:82748"/>
        <dbReference type="EC" id="2.1.1.198"/>
    </reaction>
</comment>
<evidence type="ECO:0000256" key="1">
    <source>
        <dbReference type="ARBA" id="ARBA00022490"/>
    </source>
</evidence>
<comment type="subcellular location">
    <subcellularLocation>
        <location evidence="6">Cytoplasm</location>
    </subcellularLocation>
</comment>
<dbReference type="GO" id="GO:0005737">
    <property type="term" value="C:cytoplasm"/>
    <property type="evidence" value="ECO:0007669"/>
    <property type="project" value="UniProtKB-SubCell"/>
</dbReference>
<evidence type="ECO:0000256" key="5">
    <source>
        <dbReference type="ARBA" id="ARBA00022691"/>
    </source>
</evidence>
<keyword evidence="2 6" id="KW-0698">rRNA processing</keyword>
<dbReference type="RefSeq" id="WP_179975172.1">
    <property type="nucleotide sequence ID" value="NZ_CP049075.1"/>
</dbReference>
<dbReference type="InterPro" id="IPR035996">
    <property type="entry name" value="4pyrrol_Methylase_sf"/>
</dbReference>
<dbReference type="EMBL" id="CP049075">
    <property type="protein sequence ID" value="QLI06078.1"/>
    <property type="molecule type" value="Genomic_DNA"/>
</dbReference>